<keyword evidence="17" id="KW-0378">Hydrolase</keyword>
<evidence type="ECO:0000259" key="16">
    <source>
        <dbReference type="PROSITE" id="PS50846"/>
    </source>
</evidence>
<evidence type="ECO:0000256" key="11">
    <source>
        <dbReference type="ARBA" id="ARBA00022967"/>
    </source>
</evidence>
<dbReference type="InterPro" id="IPR001757">
    <property type="entry name" value="P_typ_ATPase"/>
</dbReference>
<dbReference type="Gene3D" id="2.70.150.10">
    <property type="entry name" value="Calcium-transporting ATPase, cytoplasmic transduction domain A"/>
    <property type="match status" value="1"/>
</dbReference>
<keyword evidence="7 15" id="KW-0479">Metal-binding</keyword>
<dbReference type="PRINTS" id="PR00943">
    <property type="entry name" value="CUATPASE"/>
</dbReference>
<evidence type="ECO:0000256" key="5">
    <source>
        <dbReference type="ARBA" id="ARBA00022553"/>
    </source>
</evidence>
<evidence type="ECO:0000313" key="18">
    <source>
        <dbReference type="Proteomes" id="UP000281547"/>
    </source>
</evidence>
<dbReference type="SUPFAM" id="SSF56784">
    <property type="entry name" value="HAD-like"/>
    <property type="match status" value="1"/>
</dbReference>
<keyword evidence="5" id="KW-0597">Phosphoprotein</keyword>
<dbReference type="GO" id="GO:0043682">
    <property type="term" value="F:P-type divalent copper transporter activity"/>
    <property type="evidence" value="ECO:0007669"/>
    <property type="project" value="TreeGrafter"/>
</dbReference>
<keyword evidence="10" id="KW-0460">Magnesium</keyword>
<keyword evidence="9 15" id="KW-0067">ATP-binding</keyword>
<protein>
    <submittedName>
        <fullName evidence="17">Cadmium-translocating P-type ATPase</fullName>
        <ecNumber evidence="17">3.6.3.3</ecNumber>
    </submittedName>
</protein>
<dbReference type="InterPro" id="IPR023299">
    <property type="entry name" value="ATPase_P-typ_cyto_dom_N"/>
</dbReference>
<dbReference type="PROSITE" id="PS00154">
    <property type="entry name" value="ATPASE_E1_E2"/>
    <property type="match status" value="1"/>
</dbReference>
<evidence type="ECO:0000256" key="1">
    <source>
        <dbReference type="ARBA" id="ARBA00004651"/>
    </source>
</evidence>
<dbReference type="NCBIfam" id="TIGR01494">
    <property type="entry name" value="ATPase_P-type"/>
    <property type="match status" value="1"/>
</dbReference>
<evidence type="ECO:0000256" key="14">
    <source>
        <dbReference type="ARBA" id="ARBA00023136"/>
    </source>
</evidence>
<dbReference type="AlphaFoldDB" id="A0A433XE82"/>
<evidence type="ECO:0000256" key="13">
    <source>
        <dbReference type="ARBA" id="ARBA00023065"/>
    </source>
</evidence>
<dbReference type="InterPro" id="IPR036412">
    <property type="entry name" value="HAD-like_sf"/>
</dbReference>
<dbReference type="PANTHER" id="PTHR43520:SF5">
    <property type="entry name" value="CATION-TRANSPORTING P-TYPE ATPASE-RELATED"/>
    <property type="match status" value="1"/>
</dbReference>
<dbReference type="InterPro" id="IPR027256">
    <property type="entry name" value="P-typ_ATPase_IB"/>
</dbReference>
<dbReference type="InterPro" id="IPR036163">
    <property type="entry name" value="HMA_dom_sf"/>
</dbReference>
<dbReference type="InterPro" id="IPR008250">
    <property type="entry name" value="ATPase_P-typ_transduc_dom_A_sf"/>
</dbReference>
<dbReference type="Gene3D" id="3.40.50.1000">
    <property type="entry name" value="HAD superfamily/HAD-like"/>
    <property type="match status" value="1"/>
</dbReference>
<dbReference type="Pfam" id="PF00403">
    <property type="entry name" value="HMA"/>
    <property type="match status" value="1"/>
</dbReference>
<evidence type="ECO:0000256" key="3">
    <source>
        <dbReference type="ARBA" id="ARBA00022448"/>
    </source>
</evidence>
<feature type="transmembrane region" description="Helical" evidence="15">
    <location>
        <begin position="151"/>
        <end position="171"/>
    </location>
</feature>
<dbReference type="GO" id="GO:0005507">
    <property type="term" value="F:copper ion binding"/>
    <property type="evidence" value="ECO:0007669"/>
    <property type="project" value="TreeGrafter"/>
</dbReference>
<feature type="domain" description="HMA" evidence="16">
    <location>
        <begin position="39"/>
        <end position="103"/>
    </location>
</feature>
<dbReference type="OrthoDB" id="7762541at2"/>
<feature type="transmembrane region" description="Helical" evidence="15">
    <location>
        <begin position="685"/>
        <end position="701"/>
    </location>
</feature>
<evidence type="ECO:0000256" key="9">
    <source>
        <dbReference type="ARBA" id="ARBA00022840"/>
    </source>
</evidence>
<dbReference type="GO" id="GO:0016887">
    <property type="term" value="F:ATP hydrolysis activity"/>
    <property type="evidence" value="ECO:0007669"/>
    <property type="project" value="InterPro"/>
</dbReference>
<dbReference type="InterPro" id="IPR059000">
    <property type="entry name" value="ATPase_P-type_domA"/>
</dbReference>
<evidence type="ECO:0000256" key="7">
    <source>
        <dbReference type="ARBA" id="ARBA00022723"/>
    </source>
</evidence>
<evidence type="ECO:0000256" key="8">
    <source>
        <dbReference type="ARBA" id="ARBA00022741"/>
    </source>
</evidence>
<feature type="transmembrane region" description="Helical" evidence="15">
    <location>
        <begin position="211"/>
        <end position="229"/>
    </location>
</feature>
<evidence type="ECO:0000256" key="6">
    <source>
        <dbReference type="ARBA" id="ARBA00022692"/>
    </source>
</evidence>
<dbReference type="InterPro" id="IPR018303">
    <property type="entry name" value="ATPase_P-typ_P_site"/>
</dbReference>
<dbReference type="NCBIfam" id="TIGR01511">
    <property type="entry name" value="ATPase-IB1_Cu"/>
    <property type="match status" value="1"/>
</dbReference>
<organism evidence="17 18">
    <name type="scientific">Arsenicitalea aurantiaca</name>
    <dbReference type="NCBI Taxonomy" id="1783274"/>
    <lineage>
        <taxon>Bacteria</taxon>
        <taxon>Pseudomonadati</taxon>
        <taxon>Pseudomonadota</taxon>
        <taxon>Alphaproteobacteria</taxon>
        <taxon>Hyphomicrobiales</taxon>
        <taxon>Devosiaceae</taxon>
        <taxon>Arsenicitalea</taxon>
    </lineage>
</organism>
<feature type="transmembrane region" description="Helical" evidence="15">
    <location>
        <begin position="392"/>
        <end position="416"/>
    </location>
</feature>
<keyword evidence="14 15" id="KW-0472">Membrane</keyword>
<reference evidence="17 18" key="1">
    <citation type="journal article" date="2016" name="Int. J. Syst. Evol. Microbiol.">
        <title>Arsenicitalea aurantiaca gen. nov., sp. nov., a new member of the family Hyphomicrobiaceae, isolated from high-arsenic sediment.</title>
        <authorList>
            <person name="Mu Y."/>
            <person name="Zhou L."/>
            <person name="Zeng X.C."/>
            <person name="Liu L."/>
            <person name="Pan Y."/>
            <person name="Chen X."/>
            <person name="Wang J."/>
            <person name="Li S."/>
            <person name="Li W.J."/>
            <person name="Wang Y."/>
        </authorList>
    </citation>
    <scope>NUCLEOTIDE SEQUENCE [LARGE SCALE GENOMIC DNA]</scope>
    <source>
        <strain evidence="17 18">42-50</strain>
    </source>
</reference>
<dbReference type="NCBIfam" id="TIGR01525">
    <property type="entry name" value="ATPase-IB_hvy"/>
    <property type="match status" value="1"/>
</dbReference>
<proteinExistence type="inferred from homology"/>
<accession>A0A433XE82</accession>
<sequence length="747" mass="79054">MAHGVAVSTIEGARTGEDKIDFAGAELGLVSRDIGEGLRQTDLSVPTIHCAGCIARIERGLSALPEVVRARVNLSTKRVSVQWKAATAPRLIETLGAMGYEATPFTFEDRKDDTLSHLIRATAVAGFASMNVMILSVSVWSGAEGQARDVFHALSALIAFPALLYSGQIFYRSAWSALRHGRMNMDVPIVVGVALAFALSLYDTATSGPHAYFDAVITLVFFLLAGRTLDHMMRARARVAVQGLARLMPLGALRIDAKGMQDFVPLAEIEPGMRLMIPAGARIPVDATVEVGHSDVDRSMVNGESLPQPAAPGTHLEAGTMNLTGPLTVVAHANADRSFLAEMIRMMEAAETGRASYRRIADRVSDLYAPVVHLAALITFLAWLWIGADLHQAVTIAIAVLIVTCPCALGLAVPIVQVMAARRLFESGIMMREGSALERLEKVDTIVFDKTGTLTDGKPRLTGTQERAPGMLDLAARIAAHSSHPLSRALAKSATTKDFGALEVAEHPGLGLSARIDGESWRLGRPDWALSKPSESDAQVVLSHDGRLMATFSFDEIARPGARQTVNALKENGFSLEIVSGDAPARVSAVAGVLGIDRIAYAAQPAGKVRRLEALRNDGHTVLMVGDGLNDAPALAGADVSMAPANAADVGRNAADFVFLREDLSAVGRGIDIARRAGVLVRQNIVLAILYNVIAVPLAMFGFITPLIAAVAMSASSILVVANALRLDGGTAQNEAAPTAGKAMAHV</sequence>
<comment type="caution">
    <text evidence="17">The sequence shown here is derived from an EMBL/GenBank/DDBJ whole genome shotgun (WGS) entry which is preliminary data.</text>
</comment>
<evidence type="ECO:0000313" key="17">
    <source>
        <dbReference type="EMBL" id="RUT32402.1"/>
    </source>
</evidence>
<dbReference type="GO" id="GO:0005886">
    <property type="term" value="C:plasma membrane"/>
    <property type="evidence" value="ECO:0007669"/>
    <property type="project" value="UniProtKB-SubCell"/>
</dbReference>
<dbReference type="SUPFAM" id="SSF55008">
    <property type="entry name" value="HMA, heavy metal-associated domain"/>
    <property type="match status" value="1"/>
</dbReference>
<evidence type="ECO:0000256" key="4">
    <source>
        <dbReference type="ARBA" id="ARBA00022475"/>
    </source>
</evidence>
<dbReference type="InterPro" id="IPR023214">
    <property type="entry name" value="HAD_sf"/>
</dbReference>
<dbReference type="PRINTS" id="PR00119">
    <property type="entry name" value="CATATPASE"/>
</dbReference>
<dbReference type="PROSITE" id="PS01047">
    <property type="entry name" value="HMA_1"/>
    <property type="match status" value="1"/>
</dbReference>
<keyword evidence="13" id="KW-0406">Ion transport</keyword>
<keyword evidence="3" id="KW-0813">Transport</keyword>
<comment type="similarity">
    <text evidence="2 15">Belongs to the cation transport ATPase (P-type) (TC 3.A.3) family. Type IB subfamily.</text>
</comment>
<keyword evidence="12 15" id="KW-1133">Transmembrane helix</keyword>
<comment type="subcellular location">
    <subcellularLocation>
        <location evidence="1">Cell membrane</location>
        <topology evidence="1">Multi-pass membrane protein</topology>
    </subcellularLocation>
</comment>
<dbReference type="EC" id="3.6.3.3" evidence="17"/>
<keyword evidence="18" id="KW-1185">Reference proteome</keyword>
<dbReference type="RefSeq" id="WP_127187359.1">
    <property type="nucleotide sequence ID" value="NZ_RZNJ01000002.1"/>
</dbReference>
<keyword evidence="8 15" id="KW-0547">Nucleotide-binding</keyword>
<dbReference type="Pfam" id="PF00702">
    <property type="entry name" value="Hydrolase"/>
    <property type="match status" value="1"/>
</dbReference>
<feature type="transmembrane region" description="Helical" evidence="15">
    <location>
        <begin position="118"/>
        <end position="139"/>
    </location>
</feature>
<dbReference type="PROSITE" id="PS50846">
    <property type="entry name" value="HMA_2"/>
    <property type="match status" value="1"/>
</dbReference>
<dbReference type="Gene3D" id="3.40.1110.10">
    <property type="entry name" value="Calcium-transporting ATPase, cytoplasmic domain N"/>
    <property type="match status" value="1"/>
</dbReference>
<dbReference type="GO" id="GO:0055070">
    <property type="term" value="P:copper ion homeostasis"/>
    <property type="evidence" value="ECO:0007669"/>
    <property type="project" value="TreeGrafter"/>
</dbReference>
<dbReference type="CDD" id="cd00371">
    <property type="entry name" value="HMA"/>
    <property type="match status" value="1"/>
</dbReference>
<gene>
    <name evidence="17" type="primary">cadA</name>
    <name evidence="17" type="ORF">EMQ25_04370</name>
</gene>
<dbReference type="Pfam" id="PF00122">
    <property type="entry name" value="E1-E2_ATPase"/>
    <property type="match status" value="1"/>
</dbReference>
<evidence type="ECO:0000256" key="12">
    <source>
        <dbReference type="ARBA" id="ARBA00022989"/>
    </source>
</evidence>
<dbReference type="NCBIfam" id="TIGR01512">
    <property type="entry name" value="ATPase-IB2_Cd"/>
    <property type="match status" value="1"/>
</dbReference>
<evidence type="ECO:0000256" key="15">
    <source>
        <dbReference type="RuleBase" id="RU362081"/>
    </source>
</evidence>
<dbReference type="Gene3D" id="3.30.70.100">
    <property type="match status" value="1"/>
</dbReference>
<evidence type="ECO:0000256" key="10">
    <source>
        <dbReference type="ARBA" id="ARBA00022842"/>
    </source>
</evidence>
<feature type="transmembrane region" description="Helical" evidence="15">
    <location>
        <begin position="183"/>
        <end position="205"/>
    </location>
</feature>
<dbReference type="GO" id="GO:0005524">
    <property type="term" value="F:ATP binding"/>
    <property type="evidence" value="ECO:0007669"/>
    <property type="project" value="UniProtKB-UniRule"/>
</dbReference>
<dbReference type="SUPFAM" id="SSF81665">
    <property type="entry name" value="Calcium ATPase, transmembrane domain M"/>
    <property type="match status" value="1"/>
</dbReference>
<evidence type="ECO:0000256" key="2">
    <source>
        <dbReference type="ARBA" id="ARBA00006024"/>
    </source>
</evidence>
<dbReference type="InterPro" id="IPR017969">
    <property type="entry name" value="Heavy-metal-associated_CS"/>
</dbReference>
<dbReference type="Proteomes" id="UP000281547">
    <property type="component" value="Unassembled WGS sequence"/>
</dbReference>
<keyword evidence="6 15" id="KW-0812">Transmembrane</keyword>
<dbReference type="PANTHER" id="PTHR43520">
    <property type="entry name" value="ATP7, ISOFORM B"/>
    <property type="match status" value="1"/>
</dbReference>
<dbReference type="SUPFAM" id="SSF81653">
    <property type="entry name" value="Calcium ATPase, transduction domain A"/>
    <property type="match status" value="1"/>
</dbReference>
<name>A0A433XE82_9HYPH</name>
<dbReference type="EMBL" id="RZNJ01000002">
    <property type="protein sequence ID" value="RUT32402.1"/>
    <property type="molecule type" value="Genomic_DNA"/>
</dbReference>
<keyword evidence="11" id="KW-1278">Translocase</keyword>
<feature type="transmembrane region" description="Helical" evidence="15">
    <location>
        <begin position="367"/>
        <end position="386"/>
    </location>
</feature>
<keyword evidence="4 15" id="KW-1003">Cell membrane</keyword>
<dbReference type="InterPro" id="IPR006121">
    <property type="entry name" value="HMA_dom"/>
</dbReference>
<dbReference type="InterPro" id="IPR023298">
    <property type="entry name" value="ATPase_P-typ_TM_dom_sf"/>
</dbReference>